<evidence type="ECO:0000256" key="7">
    <source>
        <dbReference type="ARBA" id="ARBA00031969"/>
    </source>
</evidence>
<feature type="binding site" evidence="9">
    <location>
        <position position="157"/>
    </location>
    <ligand>
        <name>Zn(2+)</name>
        <dbReference type="ChEBI" id="CHEBI:29105"/>
    </ligand>
</feature>
<dbReference type="STRING" id="112090.W4GW54"/>
<dbReference type="InterPro" id="IPR036874">
    <property type="entry name" value="Carbonic_anhydrase_sf"/>
</dbReference>
<dbReference type="AlphaFoldDB" id="W4GW54"/>
<comment type="cofactor">
    <cofactor evidence="9">
        <name>Zn(2+)</name>
        <dbReference type="ChEBI" id="CHEBI:29105"/>
    </cofactor>
    <text evidence="9">Binds 1 zinc ion per subunit.</text>
</comment>
<protein>
    <recommendedName>
        <fullName evidence="3 10">Carbonic anhydrase</fullName>
        <ecNumber evidence="2 10">4.2.1.1</ecNumber>
    </recommendedName>
    <alternativeName>
        <fullName evidence="7 10">Carbonate dehydratase</fullName>
    </alternativeName>
</protein>
<feature type="binding site" evidence="9">
    <location>
        <position position="160"/>
    </location>
    <ligand>
        <name>Zn(2+)</name>
        <dbReference type="ChEBI" id="CHEBI:29105"/>
    </ligand>
</feature>
<dbReference type="EMBL" id="KI913119">
    <property type="protein sequence ID" value="ETV83955.1"/>
    <property type="molecule type" value="Genomic_DNA"/>
</dbReference>
<dbReference type="RefSeq" id="XP_009825647.1">
    <property type="nucleotide sequence ID" value="XM_009827345.1"/>
</dbReference>
<dbReference type="NCBIfam" id="NF007756">
    <property type="entry name" value="PRK10437.1"/>
    <property type="match status" value="1"/>
</dbReference>
<comment type="catalytic activity">
    <reaction evidence="8 10">
        <text>hydrogencarbonate + H(+) = CO2 + H2O</text>
        <dbReference type="Rhea" id="RHEA:10748"/>
        <dbReference type="ChEBI" id="CHEBI:15377"/>
        <dbReference type="ChEBI" id="CHEBI:15378"/>
        <dbReference type="ChEBI" id="CHEBI:16526"/>
        <dbReference type="ChEBI" id="CHEBI:17544"/>
        <dbReference type="EC" id="4.2.1.1"/>
    </reaction>
</comment>
<dbReference type="InterPro" id="IPR001765">
    <property type="entry name" value="Carbonic_anhydrase"/>
</dbReference>
<dbReference type="SUPFAM" id="SSF53056">
    <property type="entry name" value="beta-carbonic anhydrase, cab"/>
    <property type="match status" value="1"/>
</dbReference>
<reference evidence="11" key="1">
    <citation type="submission" date="2013-12" db="EMBL/GenBank/DDBJ databases">
        <title>The Genome Sequence of Aphanomyces astaci APO3.</title>
        <authorList>
            <consortium name="The Broad Institute Genomics Platform"/>
            <person name="Russ C."/>
            <person name="Tyler B."/>
            <person name="van West P."/>
            <person name="Dieguez-Uribeondo J."/>
            <person name="Young S.K."/>
            <person name="Zeng Q."/>
            <person name="Gargeya S."/>
            <person name="Fitzgerald M."/>
            <person name="Abouelleil A."/>
            <person name="Alvarado L."/>
            <person name="Chapman S.B."/>
            <person name="Gainer-Dewar J."/>
            <person name="Goldberg J."/>
            <person name="Griggs A."/>
            <person name="Gujja S."/>
            <person name="Hansen M."/>
            <person name="Howarth C."/>
            <person name="Imamovic A."/>
            <person name="Ireland A."/>
            <person name="Larimer J."/>
            <person name="McCowan C."/>
            <person name="Murphy C."/>
            <person name="Pearson M."/>
            <person name="Poon T.W."/>
            <person name="Priest M."/>
            <person name="Roberts A."/>
            <person name="Saif S."/>
            <person name="Shea T."/>
            <person name="Sykes S."/>
            <person name="Wortman J."/>
            <person name="Nusbaum C."/>
            <person name="Birren B."/>
        </authorList>
    </citation>
    <scope>NUCLEOTIDE SEQUENCE [LARGE SCALE GENOMIC DNA]</scope>
    <source>
        <strain evidence="11">APO3</strain>
    </source>
</reference>
<sequence>MTNAILSNQFWSMDEGIMAPPHRHFDMAVILETTQHEEGQRIASDVPEMVTGSIKISDGKKGLHELLERNRLWAESVVESAPFFFQKLSKQQSPEILWIGCSDARVPPNQILNLKPGEVFVHVNLANEVVHSDMNCLSVIEYAVVHLKVKHIIVCGHYGCSGVKAALSRQEFGMVDNWIRNIKDLYIEQRKKFKDLGEDEVLHMLTEANVAKSVYNVCHTRIVQKAWKRGHNVSVHGWCYSIDDGIIRDLNICVSEDTQIEPIYRRMMQKRSSVMGFDDMTSSKMAEMLHSLSHSSSTVT</sequence>
<evidence type="ECO:0000256" key="3">
    <source>
        <dbReference type="ARBA" id="ARBA00014628"/>
    </source>
</evidence>
<evidence type="ECO:0000256" key="6">
    <source>
        <dbReference type="ARBA" id="ARBA00023239"/>
    </source>
</evidence>
<dbReference type="GO" id="GO:0008270">
    <property type="term" value="F:zinc ion binding"/>
    <property type="evidence" value="ECO:0007669"/>
    <property type="project" value="UniProtKB-UniRule"/>
</dbReference>
<evidence type="ECO:0000256" key="2">
    <source>
        <dbReference type="ARBA" id="ARBA00012925"/>
    </source>
</evidence>
<keyword evidence="4 9" id="KW-0479">Metal-binding</keyword>
<dbReference type="SMART" id="SM00947">
    <property type="entry name" value="Pro_CA"/>
    <property type="match status" value="1"/>
</dbReference>
<keyword evidence="5 9" id="KW-0862">Zinc</keyword>
<dbReference type="PANTHER" id="PTHR11002:SF76">
    <property type="entry name" value="CARBONIC ANHYDRASE"/>
    <property type="match status" value="1"/>
</dbReference>
<proteinExistence type="inferred from homology"/>
<evidence type="ECO:0000256" key="10">
    <source>
        <dbReference type="RuleBase" id="RU003956"/>
    </source>
</evidence>
<name>W4GW54_APHAT</name>
<comment type="similarity">
    <text evidence="1 10">Belongs to the beta-class carbonic anhydrase family.</text>
</comment>
<evidence type="ECO:0000256" key="9">
    <source>
        <dbReference type="PIRSR" id="PIRSR601765-1"/>
    </source>
</evidence>
<keyword evidence="6 10" id="KW-0456">Lyase</keyword>
<dbReference type="VEuPathDB" id="FungiDB:H257_03333"/>
<dbReference type="FunFam" id="3.40.1050.10:FF:000001">
    <property type="entry name" value="Carbonic anhydrase"/>
    <property type="match status" value="1"/>
</dbReference>
<gene>
    <name evidence="11" type="ORF">H257_03333</name>
</gene>
<accession>W4GW54</accession>
<feature type="binding site" evidence="9">
    <location>
        <position position="103"/>
    </location>
    <ligand>
        <name>Zn(2+)</name>
        <dbReference type="ChEBI" id="CHEBI:29105"/>
    </ligand>
</feature>
<dbReference type="GO" id="GO:0004089">
    <property type="term" value="F:carbonate dehydratase activity"/>
    <property type="evidence" value="ECO:0007669"/>
    <property type="project" value="UniProtKB-UniRule"/>
</dbReference>
<dbReference type="PANTHER" id="PTHR11002">
    <property type="entry name" value="CARBONIC ANHYDRASE"/>
    <property type="match status" value="1"/>
</dbReference>
<evidence type="ECO:0000256" key="8">
    <source>
        <dbReference type="ARBA" id="ARBA00048348"/>
    </source>
</evidence>
<organism evidence="11">
    <name type="scientific">Aphanomyces astaci</name>
    <name type="common">Crayfish plague agent</name>
    <dbReference type="NCBI Taxonomy" id="112090"/>
    <lineage>
        <taxon>Eukaryota</taxon>
        <taxon>Sar</taxon>
        <taxon>Stramenopiles</taxon>
        <taxon>Oomycota</taxon>
        <taxon>Saprolegniomycetes</taxon>
        <taxon>Saprolegniales</taxon>
        <taxon>Verrucalvaceae</taxon>
        <taxon>Aphanomyces</taxon>
    </lineage>
</organism>
<dbReference type="EC" id="4.2.1.1" evidence="2 10"/>
<evidence type="ECO:0000313" key="11">
    <source>
        <dbReference type="EMBL" id="ETV83955.1"/>
    </source>
</evidence>
<comment type="function">
    <text evidence="10">Reversible hydration of carbon dioxide.</text>
</comment>
<dbReference type="OrthoDB" id="10248475at2759"/>
<evidence type="ECO:0000256" key="1">
    <source>
        <dbReference type="ARBA" id="ARBA00006217"/>
    </source>
</evidence>
<feature type="binding site" evidence="9">
    <location>
        <position position="101"/>
    </location>
    <ligand>
        <name>Zn(2+)</name>
        <dbReference type="ChEBI" id="CHEBI:29105"/>
    </ligand>
</feature>
<evidence type="ECO:0000256" key="5">
    <source>
        <dbReference type="ARBA" id="ARBA00022833"/>
    </source>
</evidence>
<dbReference type="Gene3D" id="3.40.1050.10">
    <property type="entry name" value="Carbonic anhydrase"/>
    <property type="match status" value="1"/>
</dbReference>
<evidence type="ECO:0000256" key="4">
    <source>
        <dbReference type="ARBA" id="ARBA00022723"/>
    </source>
</evidence>
<dbReference type="Pfam" id="PF00484">
    <property type="entry name" value="Pro_CA"/>
    <property type="match status" value="1"/>
</dbReference>
<dbReference type="GeneID" id="20805329"/>
<dbReference type="CDD" id="cd00883">
    <property type="entry name" value="beta_CA_cladeA"/>
    <property type="match status" value="1"/>
</dbReference>